<evidence type="ECO:0000256" key="1">
    <source>
        <dbReference type="SAM" id="MobiDB-lite"/>
    </source>
</evidence>
<protein>
    <submittedName>
        <fullName evidence="3">Uncharacterized protein LOC104601148</fullName>
    </submittedName>
</protein>
<keyword evidence="2" id="KW-1185">Reference proteome</keyword>
<feature type="region of interest" description="Disordered" evidence="1">
    <location>
        <begin position="127"/>
        <end position="163"/>
    </location>
</feature>
<dbReference type="PANTHER" id="PTHR33356">
    <property type="entry name" value="TIP41-LIKE PROTEIN"/>
    <property type="match status" value="1"/>
</dbReference>
<accession>A0A1U8ABF9</accession>
<dbReference type="GeneID" id="104601148"/>
<dbReference type="KEGG" id="nnu:104601148"/>
<feature type="region of interest" description="Disordered" evidence="1">
    <location>
        <begin position="259"/>
        <end position="282"/>
    </location>
</feature>
<dbReference type="FunCoup" id="A0A1U8ABF9">
    <property type="interactions" value="254"/>
</dbReference>
<feature type="region of interest" description="Disordered" evidence="1">
    <location>
        <begin position="183"/>
        <end position="206"/>
    </location>
</feature>
<dbReference type="PANTHER" id="PTHR33356:SF5">
    <property type="entry name" value="TIP41-LIKE PROTEIN"/>
    <property type="match status" value="1"/>
</dbReference>
<organism evidence="2 3">
    <name type="scientific">Nelumbo nucifera</name>
    <name type="common">Sacred lotus</name>
    <dbReference type="NCBI Taxonomy" id="4432"/>
    <lineage>
        <taxon>Eukaryota</taxon>
        <taxon>Viridiplantae</taxon>
        <taxon>Streptophyta</taxon>
        <taxon>Embryophyta</taxon>
        <taxon>Tracheophyta</taxon>
        <taxon>Spermatophyta</taxon>
        <taxon>Magnoliopsida</taxon>
        <taxon>Proteales</taxon>
        <taxon>Nelumbonaceae</taxon>
        <taxon>Nelumbo</taxon>
    </lineage>
</organism>
<sequence>MAEDLDDGEFWLPSQFLTDDDILMDLNNFRSNKGFATDVDAPAAFFPCDFPPHPFPRHGSPTALSSPVESLVGSTETESDEEDYLAGLTRQMAHSTLQDDDKTVAPAFGSENNKTWAMAGSPQSTLCTVGSWSGRSGGSSRGSPNGPSQVSSPPSTPLNGKDDAWDLLNAAAGQVVRMKMNDDEVPNNHHQGRGVLGPPRKPSPVPVPVKTPTVSAGFYSNQVFTHQQMQSNQFQQLKRQQLMKQQFSAVWGRPGKIAGATHQPQAPQQQQLQNRSRAAGFGNGRYGGRPLGLSSSAWPPLQQQPQAGSGMRAVFLGVSGTRRECSGTGVFLPRRIGNPAESRKKPACSTVLLPARVVQALNLNFDDLGARPRIHGVFAATENVGIADPVTARSNASLSQKKMSYRPQGSINHEIRLPQDWTY</sequence>
<dbReference type="AlphaFoldDB" id="A0A1U8ABF9"/>
<dbReference type="Proteomes" id="UP000189703">
    <property type="component" value="Unplaced"/>
</dbReference>
<proteinExistence type="predicted"/>
<reference evidence="3" key="1">
    <citation type="submission" date="2025-08" db="UniProtKB">
        <authorList>
            <consortium name="RefSeq"/>
        </authorList>
    </citation>
    <scope>IDENTIFICATION</scope>
</reference>
<evidence type="ECO:0000313" key="3">
    <source>
        <dbReference type="RefSeq" id="XP_010262682.1"/>
    </source>
</evidence>
<dbReference type="RefSeq" id="XP_010262682.1">
    <property type="nucleotide sequence ID" value="XM_010264380.2"/>
</dbReference>
<dbReference type="STRING" id="4432.A0A1U8ABF9"/>
<dbReference type="InParanoid" id="A0A1U8ABF9"/>
<evidence type="ECO:0000313" key="2">
    <source>
        <dbReference type="Proteomes" id="UP000189703"/>
    </source>
</evidence>
<dbReference type="OrthoDB" id="747893at2759"/>
<gene>
    <name evidence="3" type="primary">LOC104601148</name>
</gene>
<dbReference type="OMA" id="QSHPMVQ"/>
<name>A0A1U8ABF9_NELNU</name>
<feature type="compositionally biased region" description="Low complexity" evidence="1">
    <location>
        <begin position="263"/>
        <end position="273"/>
    </location>
</feature>
<dbReference type="eggNOG" id="ENOG502QW8M">
    <property type="taxonomic scope" value="Eukaryota"/>
</dbReference>